<accession>A0ABQ8GNR7</accession>
<feature type="compositionally biased region" description="Polar residues" evidence="1">
    <location>
        <begin position="155"/>
        <end position="166"/>
    </location>
</feature>
<proteinExistence type="predicted"/>
<dbReference type="EMBL" id="JAGTJR010000004">
    <property type="protein sequence ID" value="KAH7061207.1"/>
    <property type="molecule type" value="Genomic_DNA"/>
</dbReference>
<feature type="compositionally biased region" description="Low complexity" evidence="1">
    <location>
        <begin position="294"/>
        <end position="316"/>
    </location>
</feature>
<gene>
    <name evidence="2" type="ORF">B0J12DRAFT_646924</name>
</gene>
<feature type="region of interest" description="Disordered" evidence="1">
    <location>
        <begin position="199"/>
        <end position="222"/>
    </location>
</feature>
<feature type="region of interest" description="Disordered" evidence="1">
    <location>
        <begin position="101"/>
        <end position="183"/>
    </location>
</feature>
<comment type="caution">
    <text evidence="2">The sequence shown here is derived from an EMBL/GenBank/DDBJ whole genome shotgun (WGS) entry which is preliminary data.</text>
</comment>
<feature type="compositionally biased region" description="Low complexity" evidence="1">
    <location>
        <begin position="451"/>
        <end position="462"/>
    </location>
</feature>
<evidence type="ECO:0000256" key="1">
    <source>
        <dbReference type="SAM" id="MobiDB-lite"/>
    </source>
</evidence>
<feature type="region of interest" description="Disordered" evidence="1">
    <location>
        <begin position="248"/>
        <end position="357"/>
    </location>
</feature>
<feature type="region of interest" description="Disordered" evidence="1">
    <location>
        <begin position="368"/>
        <end position="387"/>
    </location>
</feature>
<feature type="compositionally biased region" description="Acidic residues" evidence="1">
    <location>
        <begin position="37"/>
        <end position="53"/>
    </location>
</feature>
<feature type="compositionally biased region" description="Basic and acidic residues" evidence="1">
    <location>
        <begin position="403"/>
        <end position="435"/>
    </location>
</feature>
<feature type="region of interest" description="Disordered" evidence="1">
    <location>
        <begin position="1"/>
        <end position="71"/>
    </location>
</feature>
<name>A0ABQ8GNR7_9PEZI</name>
<evidence type="ECO:0008006" key="4">
    <source>
        <dbReference type="Google" id="ProtNLM"/>
    </source>
</evidence>
<evidence type="ECO:0000313" key="3">
    <source>
        <dbReference type="Proteomes" id="UP000774617"/>
    </source>
</evidence>
<feature type="region of interest" description="Disordered" evidence="1">
    <location>
        <begin position="615"/>
        <end position="650"/>
    </location>
</feature>
<sequence>MTTDGAAVEDAAAPAEEKDRGVKNAKPNGKKRANNQAEEDDAEEQEAEDDQPETGETVLAEIEDAATTDVQISVEVPLVEATEVLPKDIKPVIEDVQAPVEEAYTDVDGTEQVQVNTKQQSQPDADNARPDEDEQQVEPVPFIDPGEQAFGSIESLDTQVTETTAIEQAPGETESPGTSPELAPVEQEILEQALMDPEIEKPTVGTPQTSGSPQIPGDMPPLKLEDSIEALDALEDALEEVDKVLESPAAARRASQEKQSAPKVKATTAAATNPKISARPSSNVKAPVKRASTVPSTKSAAKPAPKPAAPVAKAPTRSATVPTATARPLHVRSASTRVAPVKEDSAAGGKQRPTSQVVDYLAMKRRPVSMSFPTPPPPPKSTKQPTVSTFQLPGEAIAAKLKAQKEERLQREAEKAKEGQNKRELSEKEVAEKKKREFKARPVPSFIKNPAAAAQVRQTAASRAREGLMHGGAGPKDGAHKRVSSMRFEPPAGTKRQSTMDAKRNLDLPARPVQRSSSASSSVSGTQQRAASSQSSLASSVSSTTAAALNTAAAKSTAAAAAAAKSRAPSTTSSNGPHPPTATTFSFRPGPITKSEVTAADKQALKQKGKAIFNRDKLEKERMEQERREKEEAAKKARAAAAERGRLASREWAEKMMKRKMEAKAAAKPATA</sequence>
<feature type="compositionally biased region" description="Low complexity" evidence="1">
    <location>
        <begin position="1"/>
        <end position="14"/>
    </location>
</feature>
<organism evidence="2 3">
    <name type="scientific">Macrophomina phaseolina</name>
    <dbReference type="NCBI Taxonomy" id="35725"/>
    <lineage>
        <taxon>Eukaryota</taxon>
        <taxon>Fungi</taxon>
        <taxon>Dikarya</taxon>
        <taxon>Ascomycota</taxon>
        <taxon>Pezizomycotina</taxon>
        <taxon>Dothideomycetes</taxon>
        <taxon>Dothideomycetes incertae sedis</taxon>
        <taxon>Botryosphaeriales</taxon>
        <taxon>Botryosphaeriaceae</taxon>
        <taxon>Macrophomina</taxon>
    </lineage>
</organism>
<protein>
    <recommendedName>
        <fullName evidence="4">TPX2 C-terminal domain-containing protein</fullName>
    </recommendedName>
</protein>
<evidence type="ECO:0000313" key="2">
    <source>
        <dbReference type="EMBL" id="KAH7061207.1"/>
    </source>
</evidence>
<feature type="compositionally biased region" description="Low complexity" evidence="1">
    <location>
        <begin position="509"/>
        <end position="574"/>
    </location>
</feature>
<keyword evidence="3" id="KW-1185">Reference proteome</keyword>
<dbReference type="Proteomes" id="UP000774617">
    <property type="component" value="Unassembled WGS sequence"/>
</dbReference>
<feature type="compositionally biased region" description="Polar residues" evidence="1">
    <location>
        <begin position="111"/>
        <end position="124"/>
    </location>
</feature>
<reference evidence="2 3" key="1">
    <citation type="journal article" date="2021" name="Nat. Commun.">
        <title>Genetic determinants of endophytism in the Arabidopsis root mycobiome.</title>
        <authorList>
            <person name="Mesny F."/>
            <person name="Miyauchi S."/>
            <person name="Thiergart T."/>
            <person name="Pickel B."/>
            <person name="Atanasova L."/>
            <person name="Karlsson M."/>
            <person name="Huettel B."/>
            <person name="Barry K.W."/>
            <person name="Haridas S."/>
            <person name="Chen C."/>
            <person name="Bauer D."/>
            <person name="Andreopoulos W."/>
            <person name="Pangilinan J."/>
            <person name="LaButti K."/>
            <person name="Riley R."/>
            <person name="Lipzen A."/>
            <person name="Clum A."/>
            <person name="Drula E."/>
            <person name="Henrissat B."/>
            <person name="Kohler A."/>
            <person name="Grigoriev I.V."/>
            <person name="Martin F.M."/>
            <person name="Hacquard S."/>
        </authorList>
    </citation>
    <scope>NUCLEOTIDE SEQUENCE [LARGE SCALE GENOMIC DNA]</scope>
    <source>
        <strain evidence="2 3">MPI-SDFR-AT-0080</strain>
    </source>
</reference>
<feature type="region of interest" description="Disordered" evidence="1">
    <location>
        <begin position="402"/>
        <end position="592"/>
    </location>
</feature>